<comment type="caution">
    <text evidence="7">The sequence shown here is derived from an EMBL/GenBank/DDBJ whole genome shotgun (WGS) entry which is preliminary data.</text>
</comment>
<dbReference type="Gene3D" id="2.40.330.10">
    <property type="entry name" value="DNA-binding pseudobarrel domain"/>
    <property type="match status" value="2"/>
</dbReference>
<dbReference type="SMART" id="SM01019">
    <property type="entry name" value="B3"/>
    <property type="match status" value="2"/>
</dbReference>
<dbReference type="EMBL" id="CACTIH010001813">
    <property type="protein sequence ID" value="CAA2963832.1"/>
    <property type="molecule type" value="Genomic_DNA"/>
</dbReference>
<evidence type="ECO:0000256" key="1">
    <source>
        <dbReference type="ARBA" id="ARBA00004123"/>
    </source>
</evidence>
<evidence type="ECO:0000313" key="7">
    <source>
        <dbReference type="EMBL" id="CAA2963832.1"/>
    </source>
</evidence>
<evidence type="ECO:0000256" key="5">
    <source>
        <dbReference type="ARBA" id="ARBA00023242"/>
    </source>
</evidence>
<dbReference type="Proteomes" id="UP000594638">
    <property type="component" value="Unassembled WGS sequence"/>
</dbReference>
<proteinExistence type="predicted"/>
<name>A0A8S0Q9X2_OLEEU</name>
<gene>
    <name evidence="7" type="ORF">OLEA9_A115155</name>
</gene>
<dbReference type="AlphaFoldDB" id="A0A8S0Q9X2"/>
<reference evidence="7 8" key="1">
    <citation type="submission" date="2019-12" db="EMBL/GenBank/DDBJ databases">
        <authorList>
            <person name="Alioto T."/>
            <person name="Alioto T."/>
            <person name="Gomez Garrido J."/>
        </authorList>
    </citation>
    <scope>NUCLEOTIDE SEQUENCE [LARGE SCALE GENOMIC DNA]</scope>
</reference>
<dbReference type="Pfam" id="PF02362">
    <property type="entry name" value="B3"/>
    <property type="match status" value="2"/>
</dbReference>
<evidence type="ECO:0000256" key="4">
    <source>
        <dbReference type="ARBA" id="ARBA00023163"/>
    </source>
</evidence>
<dbReference type="PROSITE" id="PS50863">
    <property type="entry name" value="B3"/>
    <property type="match status" value="2"/>
</dbReference>
<accession>A0A8S0Q9X2</accession>
<dbReference type="OrthoDB" id="1666376at2759"/>
<dbReference type="InterPro" id="IPR003340">
    <property type="entry name" value="B3_DNA-bd"/>
</dbReference>
<dbReference type="InterPro" id="IPR015300">
    <property type="entry name" value="DNA-bd_pseudobarrel_sf"/>
</dbReference>
<evidence type="ECO:0000256" key="3">
    <source>
        <dbReference type="ARBA" id="ARBA00023125"/>
    </source>
</evidence>
<feature type="domain" description="TF-B3" evidence="6">
    <location>
        <begin position="178"/>
        <end position="272"/>
    </location>
</feature>
<keyword evidence="3" id="KW-0238">DNA-binding</keyword>
<keyword evidence="8" id="KW-1185">Reference proteome</keyword>
<evidence type="ECO:0000259" key="6">
    <source>
        <dbReference type="PROSITE" id="PS50863"/>
    </source>
</evidence>
<dbReference type="GO" id="GO:0005634">
    <property type="term" value="C:nucleus"/>
    <property type="evidence" value="ECO:0007669"/>
    <property type="project" value="UniProtKB-SubCell"/>
</dbReference>
<keyword evidence="4" id="KW-0804">Transcription</keyword>
<protein>
    <submittedName>
        <fullName evidence="7">B3 domain-containing Os03g0621600</fullName>
    </submittedName>
</protein>
<dbReference type="CDD" id="cd10017">
    <property type="entry name" value="B3_DNA"/>
    <property type="match status" value="2"/>
</dbReference>
<evidence type="ECO:0000313" key="8">
    <source>
        <dbReference type="Proteomes" id="UP000594638"/>
    </source>
</evidence>
<organism evidence="7 8">
    <name type="scientific">Olea europaea subsp. europaea</name>
    <dbReference type="NCBI Taxonomy" id="158383"/>
    <lineage>
        <taxon>Eukaryota</taxon>
        <taxon>Viridiplantae</taxon>
        <taxon>Streptophyta</taxon>
        <taxon>Embryophyta</taxon>
        <taxon>Tracheophyta</taxon>
        <taxon>Spermatophyta</taxon>
        <taxon>Magnoliopsida</taxon>
        <taxon>eudicotyledons</taxon>
        <taxon>Gunneridae</taxon>
        <taxon>Pentapetalae</taxon>
        <taxon>asterids</taxon>
        <taxon>lamiids</taxon>
        <taxon>Lamiales</taxon>
        <taxon>Oleaceae</taxon>
        <taxon>Oleeae</taxon>
        <taxon>Olea</taxon>
    </lineage>
</organism>
<sequence length="272" mass="31201">MNYRVDVHTCGKEMVKSLEDASYPDELPEFFKVYMAALWSERLRIPPAFIENFGRKIPRNVMLGTSSNLFWMVHINKINDDLFFEEGWPEFVQENSLAHGEFLTFSYAGDSKFYVKIFATNGCRKNVASHRINKKESFNLCEGNEASRPGNSYSIEAPRGNLHGKALAVRKSGGKCPSFEMVMTKSYIHKGLLNIPSHFNTYLKTSDFGERIATLQHKDKSWRVVVATSSNRNRFARGWTKFVNDNSLKNGNICNFILIERNDLVFKVTLSR</sequence>
<dbReference type="Gramene" id="OE9A115155T1">
    <property type="protein sequence ID" value="OE9A115155C1"/>
    <property type="gene ID" value="OE9A115155"/>
</dbReference>
<dbReference type="PANTHER" id="PTHR31920:SF148">
    <property type="entry name" value="B3 DOMAIN-CONTAINING PROTEIN OS03G0621600"/>
    <property type="match status" value="1"/>
</dbReference>
<feature type="domain" description="TF-B3" evidence="6">
    <location>
        <begin position="28"/>
        <end position="121"/>
    </location>
</feature>
<keyword evidence="5" id="KW-0539">Nucleus</keyword>
<dbReference type="GO" id="GO:0003677">
    <property type="term" value="F:DNA binding"/>
    <property type="evidence" value="ECO:0007669"/>
    <property type="project" value="UniProtKB-KW"/>
</dbReference>
<keyword evidence="2" id="KW-0805">Transcription regulation</keyword>
<evidence type="ECO:0000256" key="2">
    <source>
        <dbReference type="ARBA" id="ARBA00023015"/>
    </source>
</evidence>
<dbReference type="SUPFAM" id="SSF101936">
    <property type="entry name" value="DNA-binding pseudobarrel domain"/>
    <property type="match status" value="2"/>
</dbReference>
<dbReference type="InterPro" id="IPR050655">
    <property type="entry name" value="Plant_B3_domain"/>
</dbReference>
<dbReference type="PANTHER" id="PTHR31920">
    <property type="entry name" value="B3 DOMAIN-CONTAINING"/>
    <property type="match status" value="1"/>
</dbReference>
<comment type="subcellular location">
    <subcellularLocation>
        <location evidence="1">Nucleus</location>
    </subcellularLocation>
</comment>